<dbReference type="AlphaFoldDB" id="A0A0G4PMB1"/>
<dbReference type="EMBL" id="HG793154">
    <property type="protein sequence ID" value="CRL27311.1"/>
    <property type="molecule type" value="Genomic_DNA"/>
</dbReference>
<evidence type="ECO:0000313" key="2">
    <source>
        <dbReference type="EMBL" id="CRL27311.1"/>
    </source>
</evidence>
<name>A0A0G4PMB1_PENC3</name>
<feature type="compositionally biased region" description="Polar residues" evidence="1">
    <location>
        <begin position="212"/>
        <end position="222"/>
    </location>
</feature>
<feature type="region of interest" description="Disordered" evidence="1">
    <location>
        <begin position="250"/>
        <end position="296"/>
    </location>
</feature>
<keyword evidence="3" id="KW-1185">Reference proteome</keyword>
<feature type="region of interest" description="Disordered" evidence="1">
    <location>
        <begin position="38"/>
        <end position="139"/>
    </location>
</feature>
<organism evidence="2 3">
    <name type="scientific">Penicillium camemberti (strain FM 013)</name>
    <dbReference type="NCBI Taxonomy" id="1429867"/>
    <lineage>
        <taxon>Eukaryota</taxon>
        <taxon>Fungi</taxon>
        <taxon>Dikarya</taxon>
        <taxon>Ascomycota</taxon>
        <taxon>Pezizomycotina</taxon>
        <taxon>Eurotiomycetes</taxon>
        <taxon>Eurotiomycetidae</taxon>
        <taxon>Eurotiales</taxon>
        <taxon>Aspergillaceae</taxon>
        <taxon>Penicillium</taxon>
    </lineage>
</organism>
<accession>A0A0G4PMB1</accession>
<dbReference type="Proteomes" id="UP000053732">
    <property type="component" value="Unassembled WGS sequence"/>
</dbReference>
<proteinExistence type="predicted"/>
<evidence type="ECO:0000313" key="3">
    <source>
        <dbReference type="Proteomes" id="UP000053732"/>
    </source>
</evidence>
<feature type="region of interest" description="Disordered" evidence="1">
    <location>
        <begin position="199"/>
        <end position="225"/>
    </location>
</feature>
<reference evidence="2 3" key="1">
    <citation type="journal article" date="2014" name="Nat. Commun.">
        <title>Multiple recent horizontal transfers of a large genomic region in cheese making fungi.</title>
        <authorList>
            <person name="Cheeseman K."/>
            <person name="Ropars J."/>
            <person name="Renault P."/>
            <person name="Dupont J."/>
            <person name="Gouzy J."/>
            <person name="Branca A."/>
            <person name="Abraham A.L."/>
            <person name="Ceppi M."/>
            <person name="Conseiller E."/>
            <person name="Debuchy R."/>
            <person name="Malagnac F."/>
            <person name="Goarin A."/>
            <person name="Silar P."/>
            <person name="Lacoste S."/>
            <person name="Sallet E."/>
            <person name="Bensimon A."/>
            <person name="Giraud T."/>
            <person name="Brygoo Y."/>
        </authorList>
    </citation>
    <scope>NUCLEOTIDE SEQUENCE [LARGE SCALE GENOMIC DNA]</scope>
    <source>
        <strain evidence="3">FM 013</strain>
    </source>
</reference>
<protein>
    <submittedName>
        <fullName evidence="2">Str. FM013</fullName>
    </submittedName>
</protein>
<evidence type="ECO:0000256" key="1">
    <source>
        <dbReference type="SAM" id="MobiDB-lite"/>
    </source>
</evidence>
<sequence length="325" mass="36270">MPDEPRRIILEKSKTVKRRYQRSNQRFQFTASQIARLDREEERENKAKKLREKEKKRIANKKRKAEQEAQAREERKRRGIPDPNAARVPSSQPLLSMFLGAGKRQSPAIPEPAPTVTEVESHDDNLGSEGGDTEAESDAFDDLDEELENDLSELQDVGVLKELEGQDIGTATHASFKDEDEFSDCSAFDDEEVMKKAETAATTLATDEETKNPSIPNESSYLQPPPAVLKLESSFGESFQYDPADFLEAEAAIITQTNSPGTKDHSPPKETPPLQPPLSDRPCSRPTLASSFGDSFRDETADWIEEAFAYGGGDPFDELNKKPPQ</sequence>
<gene>
    <name evidence="2" type="ORF">PCAMFM013_S021g000226</name>
</gene>
<feature type="region of interest" description="Disordered" evidence="1">
    <location>
        <begin position="306"/>
        <end position="325"/>
    </location>
</feature>
<feature type="compositionally biased region" description="Basic and acidic residues" evidence="1">
    <location>
        <begin position="65"/>
        <end position="80"/>
    </location>
</feature>
<feature type="compositionally biased region" description="Basic and acidic residues" evidence="1">
    <location>
        <begin position="38"/>
        <end position="57"/>
    </location>
</feature>